<name>A0A517YZT8_9PLAN</name>
<organism evidence="2 3">
    <name type="scientific">Maioricimonas rarisocia</name>
    <dbReference type="NCBI Taxonomy" id="2528026"/>
    <lineage>
        <taxon>Bacteria</taxon>
        <taxon>Pseudomonadati</taxon>
        <taxon>Planctomycetota</taxon>
        <taxon>Planctomycetia</taxon>
        <taxon>Planctomycetales</taxon>
        <taxon>Planctomycetaceae</taxon>
        <taxon>Maioricimonas</taxon>
    </lineage>
</organism>
<evidence type="ECO:0000313" key="2">
    <source>
        <dbReference type="EMBL" id="QDU35741.1"/>
    </source>
</evidence>
<feature type="chain" id="PRO_5021927207" evidence="1">
    <location>
        <begin position="19"/>
        <end position="192"/>
    </location>
</feature>
<sequence precursor="true">MSRLACLFALLISAPALGQQPAPSSPFYPTAVGTEWTYRSGPFEITERVTKHEVIDGETCARVETVFNGKVVSHEHIAVRGDGVYRVSVAGTPVVPPLQIIHFPVKDGDRWAINSTVKGQAVAGTFTLGAAQVTVPAGKFQTITVSGKDFGTKDKPLAFTYHFAPEVGKVKQVVAVGERSTVLELKEFKPGS</sequence>
<evidence type="ECO:0000313" key="3">
    <source>
        <dbReference type="Proteomes" id="UP000320496"/>
    </source>
</evidence>
<dbReference type="KEGG" id="mri:Mal4_00230"/>
<accession>A0A517YZT8</accession>
<keyword evidence="1" id="KW-0732">Signal</keyword>
<dbReference type="RefSeq" id="WP_145366446.1">
    <property type="nucleotide sequence ID" value="NZ_CP036275.1"/>
</dbReference>
<dbReference type="EMBL" id="CP036275">
    <property type="protein sequence ID" value="QDU35741.1"/>
    <property type="molecule type" value="Genomic_DNA"/>
</dbReference>
<dbReference type="AlphaFoldDB" id="A0A517YZT8"/>
<reference evidence="2 3" key="1">
    <citation type="submission" date="2019-02" db="EMBL/GenBank/DDBJ databases">
        <title>Deep-cultivation of Planctomycetes and their phenomic and genomic characterization uncovers novel biology.</title>
        <authorList>
            <person name="Wiegand S."/>
            <person name="Jogler M."/>
            <person name="Boedeker C."/>
            <person name="Pinto D."/>
            <person name="Vollmers J."/>
            <person name="Rivas-Marin E."/>
            <person name="Kohn T."/>
            <person name="Peeters S.H."/>
            <person name="Heuer A."/>
            <person name="Rast P."/>
            <person name="Oberbeckmann S."/>
            <person name="Bunk B."/>
            <person name="Jeske O."/>
            <person name="Meyerdierks A."/>
            <person name="Storesund J.E."/>
            <person name="Kallscheuer N."/>
            <person name="Luecker S."/>
            <person name="Lage O.M."/>
            <person name="Pohl T."/>
            <person name="Merkel B.J."/>
            <person name="Hornburger P."/>
            <person name="Mueller R.-W."/>
            <person name="Bruemmer F."/>
            <person name="Labrenz M."/>
            <person name="Spormann A.M."/>
            <person name="Op den Camp H."/>
            <person name="Overmann J."/>
            <person name="Amann R."/>
            <person name="Jetten M.S.M."/>
            <person name="Mascher T."/>
            <person name="Medema M.H."/>
            <person name="Devos D.P."/>
            <person name="Kaster A.-K."/>
            <person name="Ovreas L."/>
            <person name="Rohde M."/>
            <person name="Galperin M.Y."/>
            <person name="Jogler C."/>
        </authorList>
    </citation>
    <scope>NUCLEOTIDE SEQUENCE [LARGE SCALE GENOMIC DNA]</scope>
    <source>
        <strain evidence="2 3">Mal4</strain>
    </source>
</reference>
<protein>
    <submittedName>
        <fullName evidence="2">Uncharacterized protein</fullName>
    </submittedName>
</protein>
<evidence type="ECO:0000256" key="1">
    <source>
        <dbReference type="SAM" id="SignalP"/>
    </source>
</evidence>
<keyword evidence="3" id="KW-1185">Reference proteome</keyword>
<proteinExistence type="predicted"/>
<dbReference type="Proteomes" id="UP000320496">
    <property type="component" value="Chromosome"/>
</dbReference>
<dbReference type="OrthoDB" id="281452at2"/>
<gene>
    <name evidence="2" type="ORF">Mal4_00230</name>
</gene>
<feature type="signal peptide" evidence="1">
    <location>
        <begin position="1"/>
        <end position="18"/>
    </location>
</feature>